<sequence length="148" mass="16712">MGSDPLHLTLRRASPDDAAFITNLRNALAAYFLSPVPATVERTRTMLGESQTFIAECEGHPVGTFAFYDVQFGRAEFGRFMVLPEEQGKGIGEWVLEGAIWRARGFGLRHLILTVRKDSKAAITNLYTRYGFCTIIEEKTRVLMRRLL</sequence>
<dbReference type="Gene3D" id="3.40.630.30">
    <property type="match status" value="1"/>
</dbReference>
<feature type="domain" description="N-acetyltransferase" evidence="3">
    <location>
        <begin position="8"/>
        <end position="148"/>
    </location>
</feature>
<evidence type="ECO:0000256" key="1">
    <source>
        <dbReference type="ARBA" id="ARBA00022679"/>
    </source>
</evidence>
<reference evidence="4" key="1">
    <citation type="journal article" date="2015" name="Nature">
        <title>Complex archaea that bridge the gap between prokaryotes and eukaryotes.</title>
        <authorList>
            <person name="Spang A."/>
            <person name="Saw J.H."/>
            <person name="Jorgensen S.L."/>
            <person name="Zaremba-Niedzwiedzka K."/>
            <person name="Martijn J."/>
            <person name="Lind A.E."/>
            <person name="van Eijk R."/>
            <person name="Schleper C."/>
            <person name="Guy L."/>
            <person name="Ettema T.J."/>
        </authorList>
    </citation>
    <scope>NUCLEOTIDE SEQUENCE</scope>
</reference>
<accession>A0A0F9IIA3</accession>
<dbReference type="AlphaFoldDB" id="A0A0F9IIA3"/>
<keyword evidence="2" id="KW-0012">Acyltransferase</keyword>
<dbReference type="Pfam" id="PF00583">
    <property type="entry name" value="Acetyltransf_1"/>
    <property type="match status" value="1"/>
</dbReference>
<dbReference type="PROSITE" id="PS51186">
    <property type="entry name" value="GNAT"/>
    <property type="match status" value="1"/>
</dbReference>
<name>A0A0F9IIA3_9ZZZZ</name>
<proteinExistence type="predicted"/>
<evidence type="ECO:0000256" key="2">
    <source>
        <dbReference type="ARBA" id="ARBA00023315"/>
    </source>
</evidence>
<dbReference type="EMBL" id="LAZR01020948">
    <property type="protein sequence ID" value="KKL87027.1"/>
    <property type="molecule type" value="Genomic_DNA"/>
</dbReference>
<dbReference type="SUPFAM" id="SSF55729">
    <property type="entry name" value="Acyl-CoA N-acyltransferases (Nat)"/>
    <property type="match status" value="1"/>
</dbReference>
<dbReference type="InterPro" id="IPR000182">
    <property type="entry name" value="GNAT_dom"/>
</dbReference>
<dbReference type="InterPro" id="IPR016181">
    <property type="entry name" value="Acyl_CoA_acyltransferase"/>
</dbReference>
<evidence type="ECO:0000313" key="4">
    <source>
        <dbReference type="EMBL" id="KKL87027.1"/>
    </source>
</evidence>
<gene>
    <name evidence="4" type="ORF">LCGC14_1938850</name>
</gene>
<evidence type="ECO:0000259" key="3">
    <source>
        <dbReference type="PROSITE" id="PS51186"/>
    </source>
</evidence>
<dbReference type="InterPro" id="IPR050832">
    <property type="entry name" value="Bact_Acetyltransf"/>
</dbReference>
<comment type="caution">
    <text evidence="4">The sequence shown here is derived from an EMBL/GenBank/DDBJ whole genome shotgun (WGS) entry which is preliminary data.</text>
</comment>
<dbReference type="PANTHER" id="PTHR43877">
    <property type="entry name" value="AMINOALKYLPHOSPHONATE N-ACETYLTRANSFERASE-RELATED-RELATED"/>
    <property type="match status" value="1"/>
</dbReference>
<protein>
    <recommendedName>
        <fullName evidence="3">N-acetyltransferase domain-containing protein</fullName>
    </recommendedName>
</protein>
<dbReference type="CDD" id="cd04301">
    <property type="entry name" value="NAT_SF"/>
    <property type="match status" value="1"/>
</dbReference>
<organism evidence="4">
    <name type="scientific">marine sediment metagenome</name>
    <dbReference type="NCBI Taxonomy" id="412755"/>
    <lineage>
        <taxon>unclassified sequences</taxon>
        <taxon>metagenomes</taxon>
        <taxon>ecological metagenomes</taxon>
    </lineage>
</organism>
<dbReference type="GO" id="GO:0016747">
    <property type="term" value="F:acyltransferase activity, transferring groups other than amino-acyl groups"/>
    <property type="evidence" value="ECO:0007669"/>
    <property type="project" value="InterPro"/>
</dbReference>
<keyword evidence="1" id="KW-0808">Transferase</keyword>